<evidence type="ECO:0000313" key="2">
    <source>
        <dbReference type="Proteomes" id="UP000251558"/>
    </source>
</evidence>
<gene>
    <name evidence="1" type="ORF">DPM33_29765</name>
</gene>
<dbReference type="Proteomes" id="UP000251558">
    <property type="component" value="Unassembled WGS sequence"/>
</dbReference>
<dbReference type="EMBL" id="QMBP01000020">
    <property type="protein sequence ID" value="RAZ85371.1"/>
    <property type="molecule type" value="Genomic_DNA"/>
</dbReference>
<reference evidence="1 2" key="1">
    <citation type="submission" date="2018-07" db="EMBL/GenBank/DDBJ databases">
        <title>Diversity of Mesorhizobium strains in Brazil.</title>
        <authorList>
            <person name="Helene L.C.F."/>
            <person name="Dall'Agnol R."/>
            <person name="Delamuta J.R.M."/>
            <person name="Hungria M."/>
        </authorList>
    </citation>
    <scope>NUCLEOTIDE SEQUENCE [LARGE SCALE GENOMIC DNA]</scope>
    <source>
        <strain evidence="1 2">AC99b</strain>
    </source>
</reference>
<protein>
    <submittedName>
        <fullName evidence="1">Uncharacterized protein</fullName>
    </submittedName>
</protein>
<evidence type="ECO:0000313" key="1">
    <source>
        <dbReference type="EMBL" id="RAZ85371.1"/>
    </source>
</evidence>
<organism evidence="1 2">
    <name type="scientific">Mesorhizobium hawassense</name>
    <dbReference type="NCBI Taxonomy" id="1209954"/>
    <lineage>
        <taxon>Bacteria</taxon>
        <taxon>Pseudomonadati</taxon>
        <taxon>Pseudomonadota</taxon>
        <taxon>Alphaproteobacteria</taxon>
        <taxon>Hyphomicrobiales</taxon>
        <taxon>Phyllobacteriaceae</taxon>
        <taxon>Mesorhizobium</taxon>
    </lineage>
</organism>
<proteinExistence type="predicted"/>
<keyword evidence="2" id="KW-1185">Reference proteome</keyword>
<accession>A0A330H9P9</accession>
<comment type="caution">
    <text evidence="1">The sequence shown here is derived from an EMBL/GenBank/DDBJ whole genome shotgun (WGS) entry which is preliminary data.</text>
</comment>
<name>A0A330H9P9_9HYPH</name>
<sequence length="87" mass="10125">MLDEEPMHYKVHGVVAEHTDDGRRFWLHRASDEVGREWYVVVGSGRSPFKPSMKMRGWMYGKENDLNLTPDHFLREEIGEQHVADAG</sequence>
<dbReference type="AlphaFoldDB" id="A0A330H9P9"/>